<gene>
    <name evidence="3" type="ORF">DU508_16355</name>
</gene>
<dbReference type="SUPFAM" id="SSF53756">
    <property type="entry name" value="UDP-Glycosyltransferase/glycogen phosphorylase"/>
    <property type="match status" value="1"/>
</dbReference>
<comment type="caution">
    <text evidence="3">The sequence shown here is derived from an EMBL/GenBank/DDBJ whole genome shotgun (WGS) entry which is preliminary data.</text>
</comment>
<dbReference type="OrthoDB" id="9811239at2"/>
<dbReference type="GO" id="GO:0016757">
    <property type="term" value="F:glycosyltransferase activity"/>
    <property type="evidence" value="ECO:0007669"/>
    <property type="project" value="InterPro"/>
</dbReference>
<dbReference type="Proteomes" id="UP000253961">
    <property type="component" value="Unassembled WGS sequence"/>
</dbReference>
<reference evidence="3 4" key="1">
    <citation type="submission" date="2018-07" db="EMBL/GenBank/DDBJ databases">
        <title>Pedobacter sp. nov., isolated from soil.</title>
        <authorList>
            <person name="Zhou L.Y."/>
            <person name="Du Z.J."/>
        </authorList>
    </citation>
    <scope>NUCLEOTIDE SEQUENCE [LARGE SCALE GENOMIC DNA]</scope>
    <source>
        <strain evidence="3 4">JDX94</strain>
    </source>
</reference>
<feature type="domain" description="Glycosyltransferase subfamily 4-like N-terminal" evidence="2">
    <location>
        <begin position="78"/>
        <end position="182"/>
    </location>
</feature>
<evidence type="ECO:0000313" key="4">
    <source>
        <dbReference type="Proteomes" id="UP000253961"/>
    </source>
</evidence>
<name>A0A369PT49_9SPHI</name>
<feature type="domain" description="Glycosyl transferase family 1" evidence="1">
    <location>
        <begin position="193"/>
        <end position="362"/>
    </location>
</feature>
<dbReference type="EMBL" id="QPKV01000006">
    <property type="protein sequence ID" value="RDC55831.1"/>
    <property type="molecule type" value="Genomic_DNA"/>
</dbReference>
<dbReference type="InterPro" id="IPR001296">
    <property type="entry name" value="Glyco_trans_1"/>
</dbReference>
<keyword evidence="4" id="KW-1185">Reference proteome</keyword>
<dbReference type="Gene3D" id="3.40.50.2000">
    <property type="entry name" value="Glycogen Phosphorylase B"/>
    <property type="match status" value="2"/>
</dbReference>
<evidence type="ECO:0000313" key="3">
    <source>
        <dbReference type="EMBL" id="RDC55831.1"/>
    </source>
</evidence>
<dbReference type="Pfam" id="PF13439">
    <property type="entry name" value="Glyco_transf_4"/>
    <property type="match status" value="1"/>
</dbReference>
<organism evidence="3 4">
    <name type="scientific">Pedobacter chinensis</name>
    <dbReference type="NCBI Taxonomy" id="2282421"/>
    <lineage>
        <taxon>Bacteria</taxon>
        <taxon>Pseudomonadati</taxon>
        <taxon>Bacteroidota</taxon>
        <taxon>Sphingobacteriia</taxon>
        <taxon>Sphingobacteriales</taxon>
        <taxon>Sphingobacteriaceae</taxon>
        <taxon>Pedobacter</taxon>
    </lineage>
</organism>
<dbReference type="PANTHER" id="PTHR12526">
    <property type="entry name" value="GLYCOSYLTRANSFERASE"/>
    <property type="match status" value="1"/>
</dbReference>
<proteinExistence type="predicted"/>
<dbReference type="InterPro" id="IPR028098">
    <property type="entry name" value="Glyco_trans_4-like_N"/>
</dbReference>
<dbReference type="CDD" id="cd03801">
    <property type="entry name" value="GT4_PimA-like"/>
    <property type="match status" value="1"/>
</dbReference>
<evidence type="ECO:0000259" key="2">
    <source>
        <dbReference type="Pfam" id="PF13439"/>
    </source>
</evidence>
<sequence length="384" mass="43555">MNILYVFGGEKAQGAEIVIERLMTFNHLSAENHLIIAPGSFANNLLSDKKSYKISVYNGLKKLNRSTTNTVQYYLKALKNYILVSNHVLEYIRQHQIDVVHANTMVPASYLLPALLFSRLTNRKVKWYWSDHDLRYFSKVDSWISKVCFLFYNKTLVVSQAVKRKFNNAEKAVVLYNGLDADAFLPDKMLRASFRAQNNIRENHIVIGLAAVISPDKGQLTLIQVFAQLLQEHANILLVLAGGYANDTPNYSDEVKEALAYYPDIKHLGYVNNMVTFYNGCDIIINNSSNYRSEPLGTTIYEAMACEKLVLASDTGGSSEIISDNVDGFLFQAENTQALLDKLRFVLANLNVLDKVRSRARQKVIDKFNVMNMVQHYNVQINNS</sequence>
<dbReference type="Pfam" id="PF00534">
    <property type="entry name" value="Glycos_transf_1"/>
    <property type="match status" value="1"/>
</dbReference>
<evidence type="ECO:0000259" key="1">
    <source>
        <dbReference type="Pfam" id="PF00534"/>
    </source>
</evidence>
<dbReference type="RefSeq" id="WP_115403867.1">
    <property type="nucleotide sequence ID" value="NZ_QPKV01000006.1"/>
</dbReference>
<accession>A0A369PT49</accession>
<dbReference type="PANTHER" id="PTHR12526:SF638">
    <property type="entry name" value="SPORE COAT PROTEIN SA"/>
    <property type="match status" value="1"/>
</dbReference>
<keyword evidence="3" id="KW-0808">Transferase</keyword>
<dbReference type="AlphaFoldDB" id="A0A369PT49"/>
<protein>
    <submittedName>
        <fullName evidence="3">Glycosyltransferase family 1 protein</fullName>
    </submittedName>
</protein>